<keyword evidence="1 5" id="KW-0489">Methyltransferase</keyword>
<reference evidence="5 6" key="1">
    <citation type="submission" date="2019-02" db="EMBL/GenBank/DDBJ databases">
        <title>Deep-cultivation of Planctomycetes and their phenomic and genomic characterization uncovers novel biology.</title>
        <authorList>
            <person name="Wiegand S."/>
            <person name="Jogler M."/>
            <person name="Boedeker C."/>
            <person name="Pinto D."/>
            <person name="Vollmers J."/>
            <person name="Rivas-Marin E."/>
            <person name="Kohn T."/>
            <person name="Peeters S.H."/>
            <person name="Heuer A."/>
            <person name="Rast P."/>
            <person name="Oberbeckmann S."/>
            <person name="Bunk B."/>
            <person name="Jeske O."/>
            <person name="Meyerdierks A."/>
            <person name="Storesund J.E."/>
            <person name="Kallscheuer N."/>
            <person name="Luecker S."/>
            <person name="Lage O.M."/>
            <person name="Pohl T."/>
            <person name="Merkel B.J."/>
            <person name="Hornburger P."/>
            <person name="Mueller R.-W."/>
            <person name="Bruemmer F."/>
            <person name="Labrenz M."/>
            <person name="Spormann A.M."/>
            <person name="Op den Camp H."/>
            <person name="Overmann J."/>
            <person name="Amann R."/>
            <person name="Jetten M.S.M."/>
            <person name="Mascher T."/>
            <person name="Medema M.H."/>
            <person name="Devos D.P."/>
            <person name="Kaster A.-K."/>
            <person name="Ovreas L."/>
            <person name="Rohde M."/>
            <person name="Galperin M.Y."/>
            <person name="Jogler C."/>
        </authorList>
    </citation>
    <scope>NUCLEOTIDE SEQUENCE [LARGE SCALE GENOMIC DNA]</scope>
    <source>
        <strain evidence="5 6">K22_7</strain>
    </source>
</reference>
<dbReference type="RefSeq" id="WP_145168175.1">
    <property type="nucleotide sequence ID" value="NZ_CP036525.1"/>
</dbReference>
<dbReference type="GO" id="GO:0008168">
    <property type="term" value="F:methyltransferase activity"/>
    <property type="evidence" value="ECO:0007669"/>
    <property type="project" value="UniProtKB-KW"/>
</dbReference>
<dbReference type="AlphaFoldDB" id="A0A517N5R2"/>
<dbReference type="KEGG" id="rlc:K227x_08590"/>
<dbReference type="CDD" id="cd02440">
    <property type="entry name" value="AdoMet_MTases"/>
    <property type="match status" value="1"/>
</dbReference>
<feature type="domain" description="S-adenosylmethionine-dependent methyltransferase" evidence="4">
    <location>
        <begin position="91"/>
        <end position="281"/>
    </location>
</feature>
<evidence type="ECO:0000256" key="1">
    <source>
        <dbReference type="ARBA" id="ARBA00022603"/>
    </source>
</evidence>
<evidence type="ECO:0000256" key="2">
    <source>
        <dbReference type="ARBA" id="ARBA00022679"/>
    </source>
</evidence>
<dbReference type="Pfam" id="PF10672">
    <property type="entry name" value="Methyltrans_SAM"/>
    <property type="match status" value="1"/>
</dbReference>
<protein>
    <submittedName>
        <fullName evidence="5">Ribosomal RNA large subunit methyltransferase K</fullName>
        <ecNumber evidence="5">2.1.1.264</ecNumber>
    </submittedName>
</protein>
<dbReference type="GO" id="GO:0032259">
    <property type="term" value="P:methylation"/>
    <property type="evidence" value="ECO:0007669"/>
    <property type="project" value="UniProtKB-KW"/>
</dbReference>
<evidence type="ECO:0000313" key="6">
    <source>
        <dbReference type="Proteomes" id="UP000318538"/>
    </source>
</evidence>
<accession>A0A517N5R2</accession>
<proteinExistence type="predicted"/>
<name>A0A517N5R2_9BACT</name>
<keyword evidence="6" id="KW-1185">Reference proteome</keyword>
<keyword evidence="2 5" id="KW-0808">Transferase</keyword>
<dbReference type="InterPro" id="IPR019614">
    <property type="entry name" value="SAM-dep_methyl-trfase"/>
</dbReference>
<dbReference type="Proteomes" id="UP000318538">
    <property type="component" value="Chromosome"/>
</dbReference>
<evidence type="ECO:0000313" key="5">
    <source>
        <dbReference type="EMBL" id="QDT02482.1"/>
    </source>
</evidence>
<dbReference type="SUPFAM" id="SSF53335">
    <property type="entry name" value="S-adenosyl-L-methionine-dependent methyltransferases"/>
    <property type="match status" value="1"/>
</dbReference>
<gene>
    <name evidence="5" type="primary">rlmK</name>
    <name evidence="5" type="ORF">K227x_08590</name>
</gene>
<dbReference type="EMBL" id="CP036525">
    <property type="protein sequence ID" value="QDT02482.1"/>
    <property type="molecule type" value="Genomic_DNA"/>
</dbReference>
<dbReference type="InterPro" id="IPR029063">
    <property type="entry name" value="SAM-dependent_MTases_sf"/>
</dbReference>
<dbReference type="PANTHER" id="PTHR43042:SF3">
    <property type="entry name" value="RIBOSOMAL RNA LARGE SUBUNIT METHYLTRANSFERASE YWBD-RELATED"/>
    <property type="match status" value="1"/>
</dbReference>
<dbReference type="OrthoDB" id="9809404at2"/>
<organism evidence="5 6">
    <name type="scientific">Rubripirellula lacrimiformis</name>
    <dbReference type="NCBI Taxonomy" id="1930273"/>
    <lineage>
        <taxon>Bacteria</taxon>
        <taxon>Pseudomonadati</taxon>
        <taxon>Planctomycetota</taxon>
        <taxon>Planctomycetia</taxon>
        <taxon>Pirellulales</taxon>
        <taxon>Pirellulaceae</taxon>
        <taxon>Rubripirellula</taxon>
    </lineage>
</organism>
<dbReference type="Gene3D" id="3.40.50.150">
    <property type="entry name" value="Vaccinia Virus protein VP39"/>
    <property type="match status" value="1"/>
</dbReference>
<sequence length="323" mass="37678">MNDAIVRQTTDFAARLTKRARHFRKWPTKRGITCFRLYERDIPEIPLVVDRYEDCLHITEYERPHDRSDEDHESWLDLMATTAGATLDVPPEKVFFKRRSRQRGKTQHEKVDQSEHRMEVNEGGLKFLVNLRDYVDTGLFLDHRETRAMVREQAKGKVFLNLFCYTGAFTVYAAAGGATRTVSVDLSKTYLEWSRQNLNRNGLSGDQHEFVAADCRQFVKDHWPGATYDLIVCDPPTFSNSKRTDQDWNVQDDSVQLITELMRLMRSGGVLFFSNNFRQFKFDGAAIEKANPGVQIHEISNQTIPEDFRNRRIHRCWRIAKPK</sequence>
<keyword evidence="3" id="KW-0949">S-adenosyl-L-methionine</keyword>
<evidence type="ECO:0000259" key="4">
    <source>
        <dbReference type="Pfam" id="PF10672"/>
    </source>
</evidence>
<dbReference type="EC" id="2.1.1.264" evidence="5"/>
<dbReference type="PANTHER" id="PTHR43042">
    <property type="entry name" value="SAM-DEPENDENT METHYLTRANSFERASE"/>
    <property type="match status" value="1"/>
</dbReference>
<evidence type="ECO:0000256" key="3">
    <source>
        <dbReference type="ARBA" id="ARBA00022691"/>
    </source>
</evidence>
<dbReference type="Gene3D" id="3.30.750.80">
    <property type="entry name" value="RNA methyltransferase domain (HRMD) like"/>
    <property type="match status" value="1"/>
</dbReference>